<keyword evidence="2" id="KW-1133">Transmembrane helix</keyword>
<dbReference type="EMBL" id="JBHTBR010000005">
    <property type="protein sequence ID" value="MFC7291899.1"/>
    <property type="molecule type" value="Genomic_DNA"/>
</dbReference>
<feature type="region of interest" description="Disordered" evidence="1">
    <location>
        <begin position="1"/>
        <end position="24"/>
    </location>
</feature>
<comment type="caution">
    <text evidence="3">The sequence shown here is derived from an EMBL/GenBank/DDBJ whole genome shotgun (WGS) entry which is preliminary data.</text>
</comment>
<protein>
    <submittedName>
        <fullName evidence="3">Uncharacterized protein</fullName>
    </submittedName>
</protein>
<evidence type="ECO:0000256" key="2">
    <source>
        <dbReference type="SAM" id="Phobius"/>
    </source>
</evidence>
<evidence type="ECO:0000256" key="1">
    <source>
        <dbReference type="SAM" id="MobiDB-lite"/>
    </source>
</evidence>
<gene>
    <name evidence="3" type="ORF">ACFQS8_09755</name>
</gene>
<dbReference type="RefSeq" id="WP_382167137.1">
    <property type="nucleotide sequence ID" value="NZ_JBHTBR010000005.1"/>
</dbReference>
<accession>A0ABW2IL75</accession>
<feature type="transmembrane region" description="Helical" evidence="2">
    <location>
        <begin position="80"/>
        <end position="99"/>
    </location>
</feature>
<evidence type="ECO:0000313" key="4">
    <source>
        <dbReference type="Proteomes" id="UP001596492"/>
    </source>
</evidence>
<organism evidence="3 4">
    <name type="scientific">Hirschia litorea</name>
    <dbReference type="NCBI Taxonomy" id="1199156"/>
    <lineage>
        <taxon>Bacteria</taxon>
        <taxon>Pseudomonadati</taxon>
        <taxon>Pseudomonadota</taxon>
        <taxon>Alphaproteobacteria</taxon>
        <taxon>Hyphomonadales</taxon>
        <taxon>Hyphomonadaceae</taxon>
        <taxon>Hirschia</taxon>
    </lineage>
</organism>
<proteinExistence type="predicted"/>
<keyword evidence="2" id="KW-0472">Membrane</keyword>
<dbReference type="Proteomes" id="UP001596492">
    <property type="component" value="Unassembled WGS sequence"/>
</dbReference>
<reference evidence="4" key="1">
    <citation type="journal article" date="2019" name="Int. J. Syst. Evol. Microbiol.">
        <title>The Global Catalogue of Microorganisms (GCM) 10K type strain sequencing project: providing services to taxonomists for standard genome sequencing and annotation.</title>
        <authorList>
            <consortium name="The Broad Institute Genomics Platform"/>
            <consortium name="The Broad Institute Genome Sequencing Center for Infectious Disease"/>
            <person name="Wu L."/>
            <person name="Ma J."/>
        </authorList>
    </citation>
    <scope>NUCLEOTIDE SEQUENCE [LARGE SCALE GENOMIC DNA]</scope>
    <source>
        <strain evidence="4">CCUG 51308</strain>
    </source>
</reference>
<keyword evidence="2" id="KW-0812">Transmembrane</keyword>
<feature type="transmembrane region" description="Helical" evidence="2">
    <location>
        <begin position="43"/>
        <end position="60"/>
    </location>
</feature>
<name>A0ABW2IL75_9PROT</name>
<keyword evidence="4" id="KW-1185">Reference proteome</keyword>
<evidence type="ECO:0000313" key="3">
    <source>
        <dbReference type="EMBL" id="MFC7291899.1"/>
    </source>
</evidence>
<sequence length="112" mass="12682">MPSEKSKNNFVPEFGPNGAVMNSPQMTDEVRDKIKNPGLGQKVGEGRTVFALMFIAIIFTKNGYEIAKRYPNVSEERADFLFLAACAILTLFGAAEFCWRRYVRNKKRANQN</sequence>